<dbReference type="InterPro" id="IPR003788">
    <property type="entry name" value="NDUFAF7"/>
</dbReference>
<evidence type="ECO:0000313" key="9">
    <source>
        <dbReference type="Proteomes" id="UP001498771"/>
    </source>
</evidence>
<comment type="caution">
    <text evidence="8">The sequence shown here is derived from an EMBL/GenBank/DDBJ whole genome shotgun (WGS) entry which is preliminary data.</text>
</comment>
<evidence type="ECO:0000256" key="7">
    <source>
        <dbReference type="RuleBase" id="RU364114"/>
    </source>
</evidence>
<comment type="subcellular location">
    <subcellularLocation>
        <location evidence="1 7">Mitochondrion</location>
    </subcellularLocation>
</comment>
<dbReference type="SUPFAM" id="SSF53335">
    <property type="entry name" value="S-adenosyl-L-methionine-dependent methyltransferases"/>
    <property type="match status" value="1"/>
</dbReference>
<dbReference type="GeneID" id="90038517"/>
<proteinExistence type="inferred from homology"/>
<organism evidence="8 9">
    <name type="scientific">Myxozyma melibiosi</name>
    <dbReference type="NCBI Taxonomy" id="54550"/>
    <lineage>
        <taxon>Eukaryota</taxon>
        <taxon>Fungi</taxon>
        <taxon>Dikarya</taxon>
        <taxon>Ascomycota</taxon>
        <taxon>Saccharomycotina</taxon>
        <taxon>Lipomycetes</taxon>
        <taxon>Lipomycetales</taxon>
        <taxon>Lipomycetaceae</taxon>
        <taxon>Myxozyma</taxon>
    </lineage>
</organism>
<keyword evidence="9" id="KW-1185">Reference proteome</keyword>
<keyword evidence="3 7" id="KW-0489">Methyltransferase</keyword>
<evidence type="ECO:0000256" key="2">
    <source>
        <dbReference type="ARBA" id="ARBA00005891"/>
    </source>
</evidence>
<name>A0ABR1F3I4_9ASCO</name>
<evidence type="ECO:0000256" key="6">
    <source>
        <dbReference type="ARBA" id="ARBA00048612"/>
    </source>
</evidence>
<dbReference type="InterPro" id="IPR029063">
    <property type="entry name" value="SAM-dependent_MTases_sf"/>
</dbReference>
<comment type="similarity">
    <text evidence="2 7">Belongs to the NDUFAF7 family.</text>
</comment>
<dbReference type="InterPro" id="IPR038375">
    <property type="entry name" value="NDUFAF7_sf"/>
</dbReference>
<evidence type="ECO:0000256" key="3">
    <source>
        <dbReference type="ARBA" id="ARBA00022603"/>
    </source>
</evidence>
<accession>A0ABR1F3I4</accession>
<evidence type="ECO:0000256" key="1">
    <source>
        <dbReference type="ARBA" id="ARBA00004173"/>
    </source>
</evidence>
<gene>
    <name evidence="8" type="ORF">BZA70DRAFT_280667</name>
</gene>
<dbReference type="GO" id="GO:0008168">
    <property type="term" value="F:methyltransferase activity"/>
    <property type="evidence" value="ECO:0007669"/>
    <property type="project" value="UniProtKB-KW"/>
</dbReference>
<protein>
    <recommendedName>
        <fullName evidence="7">Protein arginine methyltransferase NDUFAF7</fullName>
        <ecNumber evidence="7">2.1.1.320</ecNumber>
    </recommendedName>
</protein>
<dbReference type="GO" id="GO:0032259">
    <property type="term" value="P:methylation"/>
    <property type="evidence" value="ECO:0007669"/>
    <property type="project" value="UniProtKB-KW"/>
</dbReference>
<dbReference type="PANTHER" id="PTHR12049:SF7">
    <property type="entry name" value="PROTEIN ARGININE METHYLTRANSFERASE NDUFAF7, MITOCHONDRIAL"/>
    <property type="match status" value="1"/>
</dbReference>
<comment type="function">
    <text evidence="7">Arginine methyltransferase involved in the assembly or stability of mitochondrial NADH:ubiquinone oxidoreductase complex (complex I).</text>
</comment>
<evidence type="ECO:0000313" key="8">
    <source>
        <dbReference type="EMBL" id="KAK7204401.1"/>
    </source>
</evidence>
<evidence type="ECO:0000256" key="4">
    <source>
        <dbReference type="ARBA" id="ARBA00022679"/>
    </source>
</evidence>
<reference evidence="8 9" key="1">
    <citation type="submission" date="2024-03" db="EMBL/GenBank/DDBJ databases">
        <title>Genome-scale model development and genomic sequencing of the oleaginous clade Lipomyces.</title>
        <authorList>
            <consortium name="Lawrence Berkeley National Laboratory"/>
            <person name="Czajka J.J."/>
            <person name="Han Y."/>
            <person name="Kim J."/>
            <person name="Mondo S.J."/>
            <person name="Hofstad B.A."/>
            <person name="Robles A."/>
            <person name="Haridas S."/>
            <person name="Riley R."/>
            <person name="LaButti K."/>
            <person name="Pangilinan J."/>
            <person name="Andreopoulos W."/>
            <person name="Lipzen A."/>
            <person name="Yan J."/>
            <person name="Wang M."/>
            <person name="Ng V."/>
            <person name="Grigoriev I.V."/>
            <person name="Spatafora J.W."/>
            <person name="Magnuson J.K."/>
            <person name="Baker S.E."/>
            <person name="Pomraning K.R."/>
        </authorList>
    </citation>
    <scope>NUCLEOTIDE SEQUENCE [LARGE SCALE GENOMIC DNA]</scope>
    <source>
        <strain evidence="8 9">Phaff 52-87</strain>
    </source>
</reference>
<keyword evidence="5 7" id="KW-0496">Mitochondrion</keyword>
<dbReference type="Proteomes" id="UP001498771">
    <property type="component" value="Unassembled WGS sequence"/>
</dbReference>
<keyword evidence="4 7" id="KW-0808">Transferase</keyword>
<dbReference type="Pfam" id="PF02636">
    <property type="entry name" value="Methyltransf_28"/>
    <property type="match status" value="1"/>
</dbReference>
<dbReference type="EMBL" id="JBBJBU010000008">
    <property type="protein sequence ID" value="KAK7204401.1"/>
    <property type="molecule type" value="Genomic_DNA"/>
</dbReference>
<dbReference type="Gene3D" id="3.40.50.12710">
    <property type="match status" value="1"/>
</dbReference>
<dbReference type="RefSeq" id="XP_064767434.1">
    <property type="nucleotide sequence ID" value="XM_064913005.1"/>
</dbReference>
<comment type="catalytic activity">
    <reaction evidence="6 7">
        <text>L-arginyl-[protein] + 2 S-adenosyl-L-methionine = N(omega),N(omega)'-dimethyl-L-arginyl-[protein] + 2 S-adenosyl-L-homocysteine + 2 H(+)</text>
        <dbReference type="Rhea" id="RHEA:48108"/>
        <dbReference type="Rhea" id="RHEA-COMP:10532"/>
        <dbReference type="Rhea" id="RHEA-COMP:11992"/>
        <dbReference type="ChEBI" id="CHEBI:15378"/>
        <dbReference type="ChEBI" id="CHEBI:29965"/>
        <dbReference type="ChEBI" id="CHEBI:57856"/>
        <dbReference type="ChEBI" id="CHEBI:59789"/>
        <dbReference type="ChEBI" id="CHEBI:88221"/>
        <dbReference type="EC" id="2.1.1.320"/>
    </reaction>
</comment>
<dbReference type="PANTHER" id="PTHR12049">
    <property type="entry name" value="PROTEIN ARGININE METHYLTRANSFERASE NDUFAF7, MITOCHONDRIAL"/>
    <property type="match status" value="1"/>
</dbReference>
<sequence>MSRFMCLRVPSRGLARSSGVKMWMRPGRATTGLRPYASTAPEPAVKKSLGEILASAIKTTGPISLAAYMRQCLTNPESGYYINKDPFGAGGDFITSPEISQMFGELVGIWVLTQWMAVSKPDESRLIELGPGRGTLMADMLKAFQSFGYFNHTVKEICLVEASPTLREMQHKLLCGEEPLEETEYGHKSRTKYGQLISWYMDLKTVPKDDCAPFIIAHEFFDALPIHQFEHTQHGWRELLVDYSVPKVETPLSLPNQTTSIGPEVAKFHLTVPAYATASSRVIPSSSERYKKLPIHSKIEVSPESWDVALEIAKRIQETDELGRVVNAGSALIVDYGPADTIPVDSLRAIKQHHIVSPFEEPGAADLSADVDFVALKEVARKEAGVDVHGPVEQGDWLHTLGIGARATVLANKQTTQEGKDRIAKAYNRLVERSGGAMGKVYKVMAFTPKGSPVPVGFGGEVVE</sequence>
<dbReference type="EC" id="2.1.1.320" evidence="7"/>
<evidence type="ECO:0000256" key="5">
    <source>
        <dbReference type="ARBA" id="ARBA00023128"/>
    </source>
</evidence>